<dbReference type="Gene3D" id="3.20.20.20">
    <property type="entry name" value="Dihydropteroate synthase-like"/>
    <property type="match status" value="1"/>
</dbReference>
<evidence type="ECO:0000256" key="2">
    <source>
        <dbReference type="ARBA" id="ARBA00001946"/>
    </source>
</evidence>
<dbReference type="Pfam" id="PF00809">
    <property type="entry name" value="Pterin_bind"/>
    <property type="match status" value="1"/>
</dbReference>
<keyword evidence="11" id="KW-1185">Reference proteome</keyword>
<comment type="catalytic activity">
    <reaction evidence="1">
        <text>(7,8-dihydropterin-6-yl)methyl diphosphate + 4-aminobenzoate = 7,8-dihydropteroate + diphosphate</text>
        <dbReference type="Rhea" id="RHEA:19949"/>
        <dbReference type="ChEBI" id="CHEBI:17836"/>
        <dbReference type="ChEBI" id="CHEBI:17839"/>
        <dbReference type="ChEBI" id="CHEBI:33019"/>
        <dbReference type="ChEBI" id="CHEBI:72950"/>
        <dbReference type="EC" id="2.5.1.15"/>
    </reaction>
</comment>
<protein>
    <recommendedName>
        <fullName evidence="4">dihydropteroate synthase</fullName>
        <ecNumber evidence="4">2.5.1.15</ecNumber>
    </recommendedName>
</protein>
<evidence type="ECO:0000256" key="5">
    <source>
        <dbReference type="ARBA" id="ARBA00022679"/>
    </source>
</evidence>
<evidence type="ECO:0000313" key="10">
    <source>
        <dbReference type="EMBL" id="OOQ58881.1"/>
    </source>
</evidence>
<comment type="caution">
    <text evidence="10">The sequence shown here is derived from an EMBL/GenBank/DDBJ whole genome shotgun (WGS) entry which is preliminary data.</text>
</comment>
<gene>
    <name evidence="10" type="ORF">BC343_09570</name>
</gene>
<evidence type="ECO:0000256" key="7">
    <source>
        <dbReference type="ARBA" id="ARBA00022842"/>
    </source>
</evidence>
<dbReference type="OrthoDB" id="9811744at2"/>
<sequence length="288" mass="31328">MKAKDTFFQKKVTLNAGGKLLDLSSPKVMGIINITPDSFFADSRKTDNASVIAQAEKMLTEGAAFLDLGAYSSRPGATDISPAEETDRLLPAVEAIVKNFPEAIISIDTFRASVAEAAIKAGAHIINDISGGQLDDDMFATVARLQVPYILMHMKGTPQTMVQQAQYNDVFAEVFDYFVKKIYALKQLGVHDIILDLGFGFAKTAEQGYELMSRMQEFDVLQLPVLTGISRKRMIYGLTGGTAQDALNGTTALNTIALTKGTDILRVHDVKEAVEAVKIWQACNPLTT</sequence>
<keyword evidence="5" id="KW-0808">Transferase</keyword>
<dbReference type="NCBIfam" id="TIGR01496">
    <property type="entry name" value="DHPS"/>
    <property type="match status" value="1"/>
</dbReference>
<dbReference type="EMBL" id="MBTF01000023">
    <property type="protein sequence ID" value="OOQ58881.1"/>
    <property type="molecule type" value="Genomic_DNA"/>
</dbReference>
<reference evidence="10 11" key="1">
    <citation type="submission" date="2016-07" db="EMBL/GenBank/DDBJ databases">
        <title>Genomic analysis of zinc-resistant bacterium Mucilaginibacter pedocola TBZ30.</title>
        <authorList>
            <person name="Huang J."/>
            <person name="Tang J."/>
        </authorList>
    </citation>
    <scope>NUCLEOTIDE SEQUENCE [LARGE SCALE GENOMIC DNA]</scope>
    <source>
        <strain evidence="10 11">TBZ30</strain>
    </source>
</reference>
<dbReference type="PANTHER" id="PTHR20941:SF1">
    <property type="entry name" value="FOLIC ACID SYNTHESIS PROTEIN FOL1"/>
    <property type="match status" value="1"/>
</dbReference>
<keyword evidence="6" id="KW-0479">Metal-binding</keyword>
<dbReference type="InterPro" id="IPR045031">
    <property type="entry name" value="DHP_synth-like"/>
</dbReference>
<dbReference type="Proteomes" id="UP000189739">
    <property type="component" value="Unassembled WGS sequence"/>
</dbReference>
<dbReference type="EC" id="2.5.1.15" evidence="4"/>
<dbReference type="GO" id="GO:0005829">
    <property type="term" value="C:cytosol"/>
    <property type="evidence" value="ECO:0007669"/>
    <property type="project" value="TreeGrafter"/>
</dbReference>
<dbReference type="CDD" id="cd00739">
    <property type="entry name" value="DHPS"/>
    <property type="match status" value="1"/>
</dbReference>
<keyword evidence="8" id="KW-0289">Folate biosynthesis</keyword>
<dbReference type="InterPro" id="IPR006390">
    <property type="entry name" value="DHP_synth_dom"/>
</dbReference>
<evidence type="ECO:0000256" key="6">
    <source>
        <dbReference type="ARBA" id="ARBA00022723"/>
    </source>
</evidence>
<name>A0A1S9PD67_9SPHI</name>
<dbReference type="STRING" id="1792845.BC343_09570"/>
<evidence type="ECO:0000313" key="11">
    <source>
        <dbReference type="Proteomes" id="UP000189739"/>
    </source>
</evidence>
<comment type="pathway">
    <text evidence="3">Cofactor biosynthesis; tetrahydrofolate biosynthesis; 7,8-dihydrofolate from 2-amino-4-hydroxy-6-hydroxymethyl-7,8-dihydropteridine diphosphate and 4-aminobenzoate: step 1/2.</text>
</comment>
<proteinExistence type="predicted"/>
<dbReference type="InterPro" id="IPR011005">
    <property type="entry name" value="Dihydropteroate_synth-like_sf"/>
</dbReference>
<dbReference type="AlphaFoldDB" id="A0A1S9PD67"/>
<dbReference type="GO" id="GO:0004156">
    <property type="term" value="F:dihydropteroate synthase activity"/>
    <property type="evidence" value="ECO:0007669"/>
    <property type="project" value="UniProtKB-EC"/>
</dbReference>
<keyword evidence="7" id="KW-0460">Magnesium</keyword>
<evidence type="ECO:0000256" key="1">
    <source>
        <dbReference type="ARBA" id="ARBA00000012"/>
    </source>
</evidence>
<dbReference type="GO" id="GO:0046654">
    <property type="term" value="P:tetrahydrofolate biosynthetic process"/>
    <property type="evidence" value="ECO:0007669"/>
    <property type="project" value="TreeGrafter"/>
</dbReference>
<comment type="cofactor">
    <cofactor evidence="2">
        <name>Mg(2+)</name>
        <dbReference type="ChEBI" id="CHEBI:18420"/>
    </cofactor>
</comment>
<accession>A0A1S9PD67</accession>
<dbReference type="GO" id="GO:0046656">
    <property type="term" value="P:folic acid biosynthetic process"/>
    <property type="evidence" value="ECO:0007669"/>
    <property type="project" value="UniProtKB-KW"/>
</dbReference>
<dbReference type="SUPFAM" id="SSF51717">
    <property type="entry name" value="Dihydropteroate synthetase-like"/>
    <property type="match status" value="1"/>
</dbReference>
<evidence type="ECO:0000256" key="3">
    <source>
        <dbReference type="ARBA" id="ARBA00004763"/>
    </source>
</evidence>
<organism evidence="10 11">
    <name type="scientific">Mucilaginibacter pedocola</name>
    <dbReference type="NCBI Taxonomy" id="1792845"/>
    <lineage>
        <taxon>Bacteria</taxon>
        <taxon>Pseudomonadati</taxon>
        <taxon>Bacteroidota</taxon>
        <taxon>Sphingobacteriia</taxon>
        <taxon>Sphingobacteriales</taxon>
        <taxon>Sphingobacteriaceae</taxon>
        <taxon>Mucilaginibacter</taxon>
    </lineage>
</organism>
<dbReference type="GO" id="GO:0046872">
    <property type="term" value="F:metal ion binding"/>
    <property type="evidence" value="ECO:0007669"/>
    <property type="project" value="UniProtKB-KW"/>
</dbReference>
<dbReference type="PROSITE" id="PS50972">
    <property type="entry name" value="PTERIN_BINDING"/>
    <property type="match status" value="1"/>
</dbReference>
<dbReference type="RefSeq" id="WP_078349594.1">
    <property type="nucleotide sequence ID" value="NZ_MBTF01000023.1"/>
</dbReference>
<feature type="domain" description="Pterin-binding" evidence="9">
    <location>
        <begin position="26"/>
        <end position="278"/>
    </location>
</feature>
<evidence type="ECO:0000256" key="8">
    <source>
        <dbReference type="ARBA" id="ARBA00022909"/>
    </source>
</evidence>
<evidence type="ECO:0000256" key="4">
    <source>
        <dbReference type="ARBA" id="ARBA00012458"/>
    </source>
</evidence>
<dbReference type="PANTHER" id="PTHR20941">
    <property type="entry name" value="FOLATE SYNTHESIS PROTEINS"/>
    <property type="match status" value="1"/>
</dbReference>
<dbReference type="InterPro" id="IPR000489">
    <property type="entry name" value="Pterin-binding_dom"/>
</dbReference>
<evidence type="ECO:0000259" key="9">
    <source>
        <dbReference type="PROSITE" id="PS50972"/>
    </source>
</evidence>